<dbReference type="KEGG" id="ovi:T265_11566"/>
<proteinExistence type="predicted"/>
<feature type="region of interest" description="Disordered" evidence="1">
    <location>
        <begin position="1"/>
        <end position="56"/>
    </location>
</feature>
<dbReference type="AlphaFoldDB" id="A0A074Z939"/>
<dbReference type="GeneID" id="20325734"/>
<reference evidence="2 3" key="1">
    <citation type="submission" date="2013-11" db="EMBL/GenBank/DDBJ databases">
        <title>Opisthorchis viverrini - life in the bile duct.</title>
        <authorList>
            <person name="Young N.D."/>
            <person name="Nagarajan N."/>
            <person name="Lin S.J."/>
            <person name="Korhonen P.K."/>
            <person name="Jex A.R."/>
            <person name="Hall R.S."/>
            <person name="Safavi-Hemami H."/>
            <person name="Kaewkong W."/>
            <person name="Bertrand D."/>
            <person name="Gao S."/>
            <person name="Seet Q."/>
            <person name="Wongkham S."/>
            <person name="Teh B.T."/>
            <person name="Wongkham C."/>
            <person name="Intapan P.M."/>
            <person name="Maleewong W."/>
            <person name="Yang X."/>
            <person name="Hu M."/>
            <person name="Wang Z."/>
            <person name="Hofmann A."/>
            <person name="Sternberg P.W."/>
            <person name="Tan P."/>
            <person name="Wang J."/>
            <person name="Gasser R.B."/>
        </authorList>
    </citation>
    <scope>NUCLEOTIDE SEQUENCE [LARGE SCALE GENOMIC DNA]</scope>
</reference>
<gene>
    <name evidence="2" type="ORF">T265_11566</name>
</gene>
<dbReference type="EMBL" id="KL597145">
    <property type="protein sequence ID" value="KER19740.1"/>
    <property type="molecule type" value="Genomic_DNA"/>
</dbReference>
<dbReference type="Proteomes" id="UP000054324">
    <property type="component" value="Unassembled WGS sequence"/>
</dbReference>
<evidence type="ECO:0000313" key="3">
    <source>
        <dbReference type="Proteomes" id="UP000054324"/>
    </source>
</evidence>
<organism evidence="2 3">
    <name type="scientific">Opisthorchis viverrini</name>
    <name type="common">Southeast Asian liver fluke</name>
    <dbReference type="NCBI Taxonomy" id="6198"/>
    <lineage>
        <taxon>Eukaryota</taxon>
        <taxon>Metazoa</taxon>
        <taxon>Spiralia</taxon>
        <taxon>Lophotrochozoa</taxon>
        <taxon>Platyhelminthes</taxon>
        <taxon>Trematoda</taxon>
        <taxon>Digenea</taxon>
        <taxon>Opisthorchiida</taxon>
        <taxon>Opisthorchiata</taxon>
        <taxon>Opisthorchiidae</taxon>
        <taxon>Opisthorchis</taxon>
    </lineage>
</organism>
<evidence type="ECO:0000313" key="2">
    <source>
        <dbReference type="EMBL" id="KER19740.1"/>
    </source>
</evidence>
<sequence>MNTSCRATRGEREGRETVRLPKLRQEHGSNPGPSVSGAHAPKSVATRISEQTEHASASKAWLYTPLFRFPVIETVAAGTNVPMAHGL</sequence>
<feature type="compositionally biased region" description="Basic and acidic residues" evidence="1">
    <location>
        <begin position="8"/>
        <end position="27"/>
    </location>
</feature>
<evidence type="ECO:0000256" key="1">
    <source>
        <dbReference type="SAM" id="MobiDB-lite"/>
    </source>
</evidence>
<dbReference type="CTD" id="20325734"/>
<dbReference type="RefSeq" id="XP_009176513.1">
    <property type="nucleotide sequence ID" value="XM_009178249.1"/>
</dbReference>
<name>A0A074Z939_OPIVI</name>
<keyword evidence="3" id="KW-1185">Reference proteome</keyword>
<protein>
    <submittedName>
        <fullName evidence="2">Uncharacterized protein</fullName>
    </submittedName>
</protein>
<accession>A0A074Z939</accession>